<keyword evidence="6" id="KW-0998">Cell outer membrane</keyword>
<evidence type="ECO:0000256" key="8">
    <source>
        <dbReference type="ARBA" id="ARBA00023306"/>
    </source>
</evidence>
<evidence type="ECO:0000256" key="3">
    <source>
        <dbReference type="ARBA" id="ARBA00022729"/>
    </source>
</evidence>
<dbReference type="Proteomes" id="UP000199729">
    <property type="component" value="Chromosome"/>
</dbReference>
<evidence type="ECO:0000256" key="11">
    <source>
        <dbReference type="SAM" id="MobiDB-lite"/>
    </source>
</evidence>
<evidence type="ECO:0000313" key="15">
    <source>
        <dbReference type="Proteomes" id="UP000199729"/>
    </source>
</evidence>
<organism evidence="14 15">
    <name type="scientific">Vitreoscilla filiformis</name>
    <dbReference type="NCBI Taxonomy" id="63"/>
    <lineage>
        <taxon>Bacteria</taxon>
        <taxon>Pseudomonadati</taxon>
        <taxon>Pseudomonadota</taxon>
        <taxon>Betaproteobacteria</taxon>
        <taxon>Neisseriales</taxon>
        <taxon>Neisseriaceae</taxon>
        <taxon>Vitreoscilla</taxon>
    </lineage>
</organism>
<keyword evidence="8 9" id="KW-0131">Cell cycle</keyword>
<proteinExistence type="inferred from homology"/>
<comment type="function">
    <text evidence="9">Part of the Tol-Pal system, which plays a role in outer membrane invagination during cell division and is important for maintaining outer membrane integrity.</text>
</comment>
<reference evidence="14 15" key="1">
    <citation type="submission" date="2017-07" db="EMBL/GenBank/DDBJ databases">
        <title>Complete Genome Sequence of the cosmetic ferment Vitreoscilla filiformis (ATCC15551).</title>
        <authorList>
            <person name="Contreras S."/>
            <person name="Sagory-Zalkind P."/>
            <person name="Blanquart H."/>
            <person name="Iltis A."/>
            <person name="Morand S.C."/>
        </authorList>
    </citation>
    <scope>NUCLEOTIDE SEQUENCE [LARGE SCALE GENOMIC DNA]</scope>
    <source>
        <strain evidence="14 15">ATCC 15551</strain>
    </source>
</reference>
<keyword evidence="15" id="KW-1185">Reference proteome</keyword>
<evidence type="ECO:0000313" key="14">
    <source>
        <dbReference type="EMBL" id="ASM75987.1"/>
    </source>
</evidence>
<feature type="chain" id="PRO_5012939893" description="Peptidoglycan-associated protein" evidence="12">
    <location>
        <begin position="27"/>
        <end position="188"/>
    </location>
</feature>
<dbReference type="InterPro" id="IPR006665">
    <property type="entry name" value="OmpA-like"/>
</dbReference>
<evidence type="ECO:0000256" key="9">
    <source>
        <dbReference type="HAMAP-Rule" id="MF_02204"/>
    </source>
</evidence>
<dbReference type="InterPro" id="IPR050330">
    <property type="entry name" value="Bact_OuterMem_StrucFunc"/>
</dbReference>
<comment type="subunit">
    <text evidence="9">The Tol-Pal system is composed of five core proteins: the inner membrane proteins TolA, TolQ and TolR, the periplasmic protein TolB and the outer membrane protein Pal. They form a network linking the inner and outer membranes and the peptidoglycan layer.</text>
</comment>
<dbReference type="Gene3D" id="3.30.1330.60">
    <property type="entry name" value="OmpA-like domain"/>
    <property type="match status" value="1"/>
</dbReference>
<keyword evidence="4 10" id="KW-0472">Membrane</keyword>
<evidence type="ECO:0000256" key="2">
    <source>
        <dbReference type="ARBA" id="ARBA00022618"/>
    </source>
</evidence>
<comment type="subcellular location">
    <subcellularLocation>
        <location evidence="1">Cell outer membrane</location>
    </subcellularLocation>
</comment>
<evidence type="ECO:0000256" key="1">
    <source>
        <dbReference type="ARBA" id="ARBA00004442"/>
    </source>
</evidence>
<accession>A0A221KAW3</accession>
<dbReference type="PRINTS" id="PR01021">
    <property type="entry name" value="OMPADOMAIN"/>
</dbReference>
<dbReference type="AlphaFoldDB" id="A0A221KAW3"/>
<dbReference type="KEGG" id="vff:VITFI_CDS0208"/>
<dbReference type="PANTHER" id="PTHR30329:SF21">
    <property type="entry name" value="LIPOPROTEIN YIAD-RELATED"/>
    <property type="match status" value="1"/>
</dbReference>
<dbReference type="HAMAP" id="MF_02204">
    <property type="entry name" value="Pal"/>
    <property type="match status" value="1"/>
</dbReference>
<keyword evidence="2 9" id="KW-0132">Cell division</keyword>
<feature type="region of interest" description="Disordered" evidence="11">
    <location>
        <begin position="153"/>
        <end position="175"/>
    </location>
</feature>
<dbReference type="SUPFAM" id="SSF103088">
    <property type="entry name" value="OmpA-like"/>
    <property type="match status" value="1"/>
</dbReference>
<dbReference type="InterPro" id="IPR036737">
    <property type="entry name" value="OmpA-like_sf"/>
</dbReference>
<keyword evidence="7" id="KW-0449">Lipoprotein</keyword>
<dbReference type="PANTHER" id="PTHR30329">
    <property type="entry name" value="STATOR ELEMENT OF FLAGELLAR MOTOR COMPLEX"/>
    <property type="match status" value="1"/>
</dbReference>
<evidence type="ECO:0000256" key="12">
    <source>
        <dbReference type="SAM" id="SignalP"/>
    </source>
</evidence>
<dbReference type="Pfam" id="PF00691">
    <property type="entry name" value="OmpA"/>
    <property type="match status" value="1"/>
</dbReference>
<dbReference type="CDD" id="cd07185">
    <property type="entry name" value="OmpA_C-like"/>
    <property type="match status" value="1"/>
</dbReference>
<dbReference type="InterPro" id="IPR014169">
    <property type="entry name" value="Pal_lipo_C"/>
</dbReference>
<dbReference type="NCBIfam" id="TIGR02802">
    <property type="entry name" value="Pal_lipo"/>
    <property type="match status" value="1"/>
</dbReference>
<dbReference type="GO" id="GO:0009279">
    <property type="term" value="C:cell outer membrane"/>
    <property type="evidence" value="ECO:0007669"/>
    <property type="project" value="UniProtKB-SubCell"/>
</dbReference>
<name>A0A221KAW3_VITFI</name>
<dbReference type="InterPro" id="IPR006664">
    <property type="entry name" value="OMP_bac"/>
</dbReference>
<evidence type="ECO:0000259" key="13">
    <source>
        <dbReference type="PROSITE" id="PS51123"/>
    </source>
</evidence>
<dbReference type="EMBL" id="CP022423">
    <property type="protein sequence ID" value="ASM75987.1"/>
    <property type="molecule type" value="Genomic_DNA"/>
</dbReference>
<protein>
    <recommendedName>
        <fullName evidence="9">Peptidoglycan-associated protein</fullName>
    </recommendedName>
</protein>
<evidence type="ECO:0000256" key="7">
    <source>
        <dbReference type="ARBA" id="ARBA00023288"/>
    </source>
</evidence>
<evidence type="ECO:0000256" key="5">
    <source>
        <dbReference type="ARBA" id="ARBA00023139"/>
    </source>
</evidence>
<keyword evidence="5" id="KW-0564">Palmitate</keyword>
<sequence length="188" mass="19981">MTLSGGFRMKSLKSVLLLTAASALFAGCTNVPLNEPAPVTTLAPAAPAVADAAPAVISTVQQAVAPKPAHLDPTSRISLERSIYFEYDQFTIRSADTGLVELHGKYLVANPNVSIKIEGNADERGSKEYNLALGQKRAEAVLRALKTFGVKDSQAEPVSFGEEKPKSTGQGEAAWAQNRRADLVYPAK</sequence>
<evidence type="ECO:0000256" key="10">
    <source>
        <dbReference type="PROSITE-ProRule" id="PRU00473"/>
    </source>
</evidence>
<dbReference type="InterPro" id="IPR039001">
    <property type="entry name" value="Pal"/>
</dbReference>
<feature type="domain" description="OmpA-like" evidence="13">
    <location>
        <begin position="72"/>
        <end position="188"/>
    </location>
</feature>
<feature type="signal peptide" evidence="12">
    <location>
        <begin position="1"/>
        <end position="26"/>
    </location>
</feature>
<keyword evidence="3 12" id="KW-0732">Signal</keyword>
<evidence type="ECO:0000256" key="6">
    <source>
        <dbReference type="ARBA" id="ARBA00023237"/>
    </source>
</evidence>
<dbReference type="PROSITE" id="PS51123">
    <property type="entry name" value="OMPA_2"/>
    <property type="match status" value="1"/>
</dbReference>
<evidence type="ECO:0000256" key="4">
    <source>
        <dbReference type="ARBA" id="ARBA00023136"/>
    </source>
</evidence>
<gene>
    <name evidence="9" type="primary">pal</name>
    <name evidence="14" type="ORF">VITFI_CDS0208</name>
</gene>
<dbReference type="GO" id="GO:0051301">
    <property type="term" value="P:cell division"/>
    <property type="evidence" value="ECO:0007669"/>
    <property type="project" value="UniProtKB-UniRule"/>
</dbReference>
<comment type="similarity">
    <text evidence="9">Belongs to the Pal lipoprotein family.</text>
</comment>